<name>A0ABX0JAI8_9BACL</name>
<organism evidence="2 3">
    <name type="scientific">Paenibacillus agricola</name>
    <dbReference type="NCBI Taxonomy" id="2716264"/>
    <lineage>
        <taxon>Bacteria</taxon>
        <taxon>Bacillati</taxon>
        <taxon>Bacillota</taxon>
        <taxon>Bacilli</taxon>
        <taxon>Bacillales</taxon>
        <taxon>Paenibacillaceae</taxon>
        <taxon>Paenibacillus</taxon>
    </lineage>
</organism>
<evidence type="ECO:0000259" key="1">
    <source>
        <dbReference type="PROSITE" id="PS51272"/>
    </source>
</evidence>
<proteinExistence type="predicted"/>
<gene>
    <name evidence="2" type="ORF">G9U52_20570</name>
</gene>
<dbReference type="PROSITE" id="PS51272">
    <property type="entry name" value="SLH"/>
    <property type="match status" value="1"/>
</dbReference>
<dbReference type="Pfam" id="PF00395">
    <property type="entry name" value="SLH"/>
    <property type="match status" value="1"/>
</dbReference>
<sequence>MFSGSEAVSAWAKPAVASAVRNGIVNGTDAGLMPASNITRAETAAIVQRMLKKVKLID</sequence>
<feature type="domain" description="SLH" evidence="1">
    <location>
        <begin position="1"/>
        <end position="58"/>
    </location>
</feature>
<dbReference type="RefSeq" id="WP_166152504.1">
    <property type="nucleotide sequence ID" value="NZ_JAAOIW010000007.1"/>
</dbReference>
<evidence type="ECO:0000313" key="2">
    <source>
        <dbReference type="EMBL" id="NHN32239.1"/>
    </source>
</evidence>
<evidence type="ECO:0000313" key="3">
    <source>
        <dbReference type="Proteomes" id="UP001165962"/>
    </source>
</evidence>
<dbReference type="Proteomes" id="UP001165962">
    <property type="component" value="Unassembled WGS sequence"/>
</dbReference>
<reference evidence="2" key="1">
    <citation type="submission" date="2020-03" db="EMBL/GenBank/DDBJ databases">
        <title>Draft sequencing of Paenibacilllus sp. S3N08.</title>
        <authorList>
            <person name="Kim D.-U."/>
        </authorList>
    </citation>
    <scope>NUCLEOTIDE SEQUENCE</scope>
    <source>
        <strain evidence="2">S3N08</strain>
    </source>
</reference>
<dbReference type="InterPro" id="IPR001119">
    <property type="entry name" value="SLH_dom"/>
</dbReference>
<protein>
    <submittedName>
        <fullName evidence="2">S-layer homology domain-containing protein</fullName>
    </submittedName>
</protein>
<dbReference type="EMBL" id="JAAOIW010000007">
    <property type="protein sequence ID" value="NHN32239.1"/>
    <property type="molecule type" value="Genomic_DNA"/>
</dbReference>
<keyword evidence="3" id="KW-1185">Reference proteome</keyword>
<accession>A0ABX0JAI8</accession>
<comment type="caution">
    <text evidence="2">The sequence shown here is derived from an EMBL/GenBank/DDBJ whole genome shotgun (WGS) entry which is preliminary data.</text>
</comment>